<keyword evidence="1" id="KW-0175">Coiled coil</keyword>
<dbReference type="EMBL" id="LVLJ01001179">
    <property type="protein sequence ID" value="OAE31106.1"/>
    <property type="molecule type" value="Genomic_DNA"/>
</dbReference>
<evidence type="ECO:0000313" key="2">
    <source>
        <dbReference type="EMBL" id="OAE31106.1"/>
    </source>
</evidence>
<proteinExistence type="predicted"/>
<sequence>MMQEWHDGRAPEAEVLRGNRASWTIKDWAKVFGPCAGEDGDYTFDNDSVKTNSHQVRLPNARARTNVKARRLILEADSNTESSVAALQGRPDSEAGAELNVKTAVREKEVLVEKYLRTLAGSSTLVVKRLARRKEKGKAIMMDKLGKYAGAINVGSYVKLVRNRTQAKVAIAHAVAEKERQLQEAEAKYEVLRRKLTEEVELRRSSEKTFESLWADIEVIRCGVKSKK</sequence>
<feature type="coiled-coil region" evidence="1">
    <location>
        <begin position="168"/>
        <end position="202"/>
    </location>
</feature>
<evidence type="ECO:0000313" key="3">
    <source>
        <dbReference type="Proteomes" id="UP000077202"/>
    </source>
</evidence>
<dbReference type="Proteomes" id="UP000077202">
    <property type="component" value="Unassembled WGS sequence"/>
</dbReference>
<organism evidence="2 3">
    <name type="scientific">Marchantia polymorpha subsp. ruderalis</name>
    <dbReference type="NCBI Taxonomy" id="1480154"/>
    <lineage>
        <taxon>Eukaryota</taxon>
        <taxon>Viridiplantae</taxon>
        <taxon>Streptophyta</taxon>
        <taxon>Embryophyta</taxon>
        <taxon>Marchantiophyta</taxon>
        <taxon>Marchantiopsida</taxon>
        <taxon>Marchantiidae</taxon>
        <taxon>Marchantiales</taxon>
        <taxon>Marchantiaceae</taxon>
        <taxon>Marchantia</taxon>
    </lineage>
</organism>
<gene>
    <name evidence="2" type="ORF">AXG93_576s1000</name>
</gene>
<dbReference type="AlphaFoldDB" id="A0A176WG41"/>
<reference evidence="2" key="1">
    <citation type="submission" date="2016-03" db="EMBL/GenBank/DDBJ databases">
        <title>Mechanisms controlling the formation of the plant cell surface in tip-growing cells are functionally conserved among land plants.</title>
        <authorList>
            <person name="Honkanen S."/>
            <person name="Jones V.A."/>
            <person name="Morieri G."/>
            <person name="Champion C."/>
            <person name="Hetherington A.J."/>
            <person name="Kelly S."/>
            <person name="Saint-Marcoux D."/>
            <person name="Proust H."/>
            <person name="Prescott H."/>
            <person name="Dolan L."/>
        </authorList>
    </citation>
    <scope>NUCLEOTIDE SEQUENCE [LARGE SCALE GENOMIC DNA]</scope>
    <source>
        <tissue evidence="2">Whole gametophyte</tissue>
    </source>
</reference>
<comment type="caution">
    <text evidence="2">The sequence shown here is derived from an EMBL/GenBank/DDBJ whole genome shotgun (WGS) entry which is preliminary data.</text>
</comment>
<accession>A0A176WG41</accession>
<protein>
    <submittedName>
        <fullName evidence="2">Uncharacterized protein</fullName>
    </submittedName>
</protein>
<evidence type="ECO:0000256" key="1">
    <source>
        <dbReference type="SAM" id="Coils"/>
    </source>
</evidence>
<name>A0A176WG41_MARPO</name>
<keyword evidence="3" id="KW-1185">Reference proteome</keyword>